<name>A0A2M7VAZ9_9BACT</name>
<feature type="compositionally biased region" description="Basic and acidic residues" evidence="1">
    <location>
        <begin position="14"/>
        <end position="32"/>
    </location>
</feature>
<dbReference type="EMBL" id="PFPL01000033">
    <property type="protein sequence ID" value="PIZ96125.1"/>
    <property type="molecule type" value="Genomic_DNA"/>
</dbReference>
<reference evidence="3" key="1">
    <citation type="submission" date="2017-09" db="EMBL/GenBank/DDBJ databases">
        <title>Depth-based differentiation of microbial function through sediment-hosted aquifers and enrichment of novel symbionts in the deep terrestrial subsurface.</title>
        <authorList>
            <person name="Probst A.J."/>
            <person name="Ladd B."/>
            <person name="Jarett J.K."/>
            <person name="Geller-Mcgrath D.E."/>
            <person name="Sieber C.M.K."/>
            <person name="Emerson J.B."/>
            <person name="Anantharaman K."/>
            <person name="Thomas B.C."/>
            <person name="Malmstrom R."/>
            <person name="Stieglmeier M."/>
            <person name="Klingl A."/>
            <person name="Woyke T."/>
            <person name="Ryan C.M."/>
            <person name="Banfield J.F."/>
        </authorList>
    </citation>
    <scope>NUCLEOTIDE SEQUENCE [LARGE SCALE GENOMIC DNA]</scope>
</reference>
<evidence type="ECO:0000256" key="1">
    <source>
        <dbReference type="SAM" id="MobiDB-lite"/>
    </source>
</evidence>
<evidence type="ECO:0000313" key="2">
    <source>
        <dbReference type="EMBL" id="PIZ96125.1"/>
    </source>
</evidence>
<feature type="region of interest" description="Disordered" evidence="1">
    <location>
        <begin position="1"/>
        <end position="33"/>
    </location>
</feature>
<organism evidence="2 3">
    <name type="scientific">Candidatus Magasanikbacteria bacterium CG_4_10_14_0_2_um_filter_33_14</name>
    <dbReference type="NCBI Taxonomy" id="1974636"/>
    <lineage>
        <taxon>Bacteria</taxon>
        <taxon>Candidatus Magasanikiibacteriota</taxon>
    </lineage>
</organism>
<protein>
    <submittedName>
        <fullName evidence="2">Uncharacterized protein</fullName>
    </submittedName>
</protein>
<dbReference type="AlphaFoldDB" id="A0A2M7VAZ9"/>
<dbReference type="Proteomes" id="UP000231453">
    <property type="component" value="Unassembled WGS sequence"/>
</dbReference>
<proteinExistence type="predicted"/>
<evidence type="ECO:0000313" key="3">
    <source>
        <dbReference type="Proteomes" id="UP000231453"/>
    </source>
</evidence>
<gene>
    <name evidence="2" type="ORF">COX80_02240</name>
</gene>
<sequence length="479" mass="55994">MIKNGGETFSVNSFEKEVLPKRQDPETDKETWNKNLSPTNLVAIHITNTFPTDGVVRSHVGWTEHDGRRLKGVRDTIHFTLNHVVVEEHNGIDSKMRGSWHTRNFVVLAPFDKFKKEQIKNLIRQDTFTLGDFEIPQGSRVLIDWKELSLLRDSHVIDNDQMQSIIDQLGVSDNYISTETNPEKEIIVESNGIEYVIANVSDGEFRPYIEKQIKDMGYKFAYPNFNESFFEKYGFQPGRLHEGHPDGKPENLGVVMDNLVPLVFLDWFLLMGTTEYIDRFGNISEGYKYEDRFFTAKESLQEGLKKDYNFLQNISEDLRAKKYLKDRFFQYLFIIREITEVHLGKMGDGKFKDIFGEFKVWLEDFIKKNSIEIELDAEYCVDYLKSICNGYLKKIIEFEQPKSEDSIFHSPASVLLRYVQQFTKLLKSTHISESDRQVFYNFFVQLKDDLESNMQVGRIPDWHLSTIHKVMDTIDLVCE</sequence>
<comment type="caution">
    <text evidence="2">The sequence shown here is derived from an EMBL/GenBank/DDBJ whole genome shotgun (WGS) entry which is preliminary data.</text>
</comment>
<accession>A0A2M7VAZ9</accession>